<dbReference type="InterPro" id="IPR050101">
    <property type="entry name" value="CinA"/>
</dbReference>
<reference evidence="3" key="1">
    <citation type="submission" date="2014-09" db="EMBL/GenBank/DDBJ databases">
        <authorList>
            <person name="Gomez-Valero L."/>
        </authorList>
    </citation>
    <scope>NUCLEOTIDE SEQUENCE [LARGE SCALE GENOMIC DNA]</scope>
    <source>
        <strain evidence="3">ATCC700992</strain>
    </source>
</reference>
<keyword evidence="3" id="KW-1185">Reference proteome</keyword>
<evidence type="ECO:0000313" key="2">
    <source>
        <dbReference type="EMBL" id="CEG57960.1"/>
    </source>
</evidence>
<dbReference type="SUPFAM" id="SSF53218">
    <property type="entry name" value="Molybdenum cofactor biosynthesis proteins"/>
    <property type="match status" value="1"/>
</dbReference>
<dbReference type="AlphaFoldDB" id="A0A098G916"/>
<dbReference type="CDD" id="cd00885">
    <property type="entry name" value="cinA"/>
    <property type="match status" value="1"/>
</dbReference>
<name>A0A098G916_9GAMM</name>
<evidence type="ECO:0000259" key="1">
    <source>
        <dbReference type="SMART" id="SM00852"/>
    </source>
</evidence>
<dbReference type="EMBL" id="LN614827">
    <property type="protein sequence ID" value="CEG57960.1"/>
    <property type="molecule type" value="Genomic_DNA"/>
</dbReference>
<sequence>MQGASTPKTSVFVRDILKYGKIIMTIALLATGDEIVHGDTLNTNSHNIAHALSSEGIPLGLHVSCSDKEKDIIDCLRFLIEKHDIIIIIGGLGPTTDDLTRFALAQFTQDTLVQHAEALAHIQNRLGRANVIINEGNLQQCLFPEKAVLLPNPEGTAMGCYYQWNNKIFILLPGPPRECLPMFNNFALPLLQKTQRSNKQIIKWRIFGVAESEIGQALEDALAELDCQTGYRLDTPYIEFKVRCTSDLLEKAKSIVEPIIAPHIIATIDKKASEKLRDLVLSINEPINIIDEATGGLLEYILTKPGVHPLLNFHTMDKGNLSFHLRGLTEYWSGQPAKGQTQLTIHYSNQNQEGGETHIIPYRSASVVPYAAEWLSFRLLHLINQLHQSIT</sequence>
<dbReference type="SMART" id="SM00852">
    <property type="entry name" value="MoCF_biosynth"/>
    <property type="match status" value="1"/>
</dbReference>
<organism evidence="2 3">
    <name type="scientific">Legionella fallonii LLAP-10</name>
    <dbReference type="NCBI Taxonomy" id="1212491"/>
    <lineage>
        <taxon>Bacteria</taxon>
        <taxon>Pseudomonadati</taxon>
        <taxon>Pseudomonadota</taxon>
        <taxon>Gammaproteobacteria</taxon>
        <taxon>Legionellales</taxon>
        <taxon>Legionellaceae</taxon>
        <taxon>Legionella</taxon>
    </lineage>
</organism>
<proteinExistence type="predicted"/>
<protein>
    <submittedName>
        <fullName evidence="2">Competence-damage inducible protein</fullName>
    </submittedName>
</protein>
<dbReference type="PANTHER" id="PTHR13939:SF0">
    <property type="entry name" value="NMN AMIDOHYDROLASE-LIKE PROTEIN YFAY"/>
    <property type="match status" value="1"/>
</dbReference>
<dbReference type="KEGG" id="lfa:LFA_2590"/>
<evidence type="ECO:0000313" key="3">
    <source>
        <dbReference type="Proteomes" id="UP000032430"/>
    </source>
</evidence>
<dbReference type="Pfam" id="PF00994">
    <property type="entry name" value="MoCF_biosynth"/>
    <property type="match status" value="1"/>
</dbReference>
<gene>
    <name evidence="2" type="primary">cinA</name>
    <name evidence="2" type="ORF">LFA_2590</name>
</gene>
<dbReference type="STRING" id="1212491.LFA_2590"/>
<dbReference type="HOGENOM" id="CLU_758200_0_0_6"/>
<dbReference type="InterPro" id="IPR001453">
    <property type="entry name" value="MoaB/Mog_dom"/>
</dbReference>
<dbReference type="Gene3D" id="3.40.980.10">
    <property type="entry name" value="MoaB/Mog-like domain"/>
    <property type="match status" value="1"/>
</dbReference>
<dbReference type="InterPro" id="IPR036425">
    <property type="entry name" value="MoaB/Mog-like_dom_sf"/>
</dbReference>
<dbReference type="Proteomes" id="UP000032430">
    <property type="component" value="Chromosome I"/>
</dbReference>
<dbReference type="PANTHER" id="PTHR13939">
    <property type="entry name" value="NICOTINAMIDE-NUCLEOTIDE AMIDOHYDROLASE PNCC"/>
    <property type="match status" value="1"/>
</dbReference>
<accession>A0A098G916</accession>
<feature type="domain" description="MoaB/Mog" evidence="1">
    <location>
        <begin position="27"/>
        <end position="193"/>
    </location>
</feature>